<evidence type="ECO:0000313" key="9">
    <source>
        <dbReference type="Proteomes" id="UP001309876"/>
    </source>
</evidence>
<dbReference type="AlphaFoldDB" id="A0AAN7T2E2"/>
<keyword evidence="7" id="KW-0503">Monooxygenase</keyword>
<dbReference type="SUPFAM" id="SSF51905">
    <property type="entry name" value="FAD/NAD(P)-binding domain"/>
    <property type="match status" value="1"/>
</dbReference>
<dbReference type="Proteomes" id="UP001309876">
    <property type="component" value="Unassembled WGS sequence"/>
</dbReference>
<dbReference type="GO" id="GO:0004497">
    <property type="term" value="F:monooxygenase activity"/>
    <property type="evidence" value="ECO:0007669"/>
    <property type="project" value="UniProtKB-KW"/>
</dbReference>
<evidence type="ECO:0000256" key="1">
    <source>
        <dbReference type="ARBA" id="ARBA00001974"/>
    </source>
</evidence>
<comment type="cofactor">
    <cofactor evidence="1">
        <name>FAD</name>
        <dbReference type="ChEBI" id="CHEBI:57692"/>
    </cofactor>
</comment>
<protein>
    <submittedName>
        <fullName evidence="8">Uncharacterized protein</fullName>
    </submittedName>
</protein>
<comment type="similarity">
    <text evidence="3">Belongs to the paxM FAD-dependent monooxygenase family.</text>
</comment>
<proteinExistence type="inferred from homology"/>
<dbReference type="PANTHER" id="PTHR47178:SF4">
    <property type="entry name" value="FAD-DEPENDENT MONOOXYGENASE APTC"/>
    <property type="match status" value="1"/>
</dbReference>
<comment type="pathway">
    <text evidence="2">Secondary metabolite biosynthesis.</text>
</comment>
<evidence type="ECO:0000256" key="5">
    <source>
        <dbReference type="ARBA" id="ARBA00022827"/>
    </source>
</evidence>
<reference evidence="8 9" key="1">
    <citation type="submission" date="2023-08" db="EMBL/GenBank/DDBJ databases">
        <title>Black Yeasts Isolated from many extreme environments.</title>
        <authorList>
            <person name="Coleine C."/>
            <person name="Stajich J.E."/>
            <person name="Selbmann L."/>
        </authorList>
    </citation>
    <scope>NUCLEOTIDE SEQUENCE [LARGE SCALE GENOMIC DNA]</scope>
    <source>
        <strain evidence="8 9">CCFEE 5910</strain>
    </source>
</reference>
<keyword evidence="5" id="KW-0274">FAD</keyword>
<evidence type="ECO:0000256" key="4">
    <source>
        <dbReference type="ARBA" id="ARBA00022630"/>
    </source>
</evidence>
<dbReference type="Gene3D" id="3.50.50.60">
    <property type="entry name" value="FAD/NAD(P)-binding domain"/>
    <property type="match status" value="1"/>
</dbReference>
<dbReference type="InterPro" id="IPR036188">
    <property type="entry name" value="FAD/NAD-bd_sf"/>
</dbReference>
<accession>A0AAN7T2E2</accession>
<evidence type="ECO:0000313" key="8">
    <source>
        <dbReference type="EMBL" id="KAK5086618.1"/>
    </source>
</evidence>
<evidence type="ECO:0000256" key="7">
    <source>
        <dbReference type="ARBA" id="ARBA00023033"/>
    </source>
</evidence>
<keyword evidence="9" id="KW-1185">Reference proteome</keyword>
<name>A0AAN7T2E2_9EURO</name>
<gene>
    <name evidence="8" type="ORF">LTR05_003786</name>
</gene>
<organism evidence="8 9">
    <name type="scientific">Lithohypha guttulata</name>
    <dbReference type="NCBI Taxonomy" id="1690604"/>
    <lineage>
        <taxon>Eukaryota</taxon>
        <taxon>Fungi</taxon>
        <taxon>Dikarya</taxon>
        <taxon>Ascomycota</taxon>
        <taxon>Pezizomycotina</taxon>
        <taxon>Eurotiomycetes</taxon>
        <taxon>Chaetothyriomycetidae</taxon>
        <taxon>Chaetothyriales</taxon>
        <taxon>Trichomeriaceae</taxon>
        <taxon>Lithohypha</taxon>
    </lineage>
</organism>
<sequence length="465" mass="52478">MSEDAGLSKSWNSSLRMEAAVDRVIGGLGKVQHGKSGLNRRYFMAVDRDIRLYLAEHLARAGVKINWDHKLASIEKAHDEPGAELLFKDGQIGRADIVVNTGGMQAAALQQSSTLSSAKVLPYATYYGTRRVYVDEYLEKYASFFRDGNWVEIVPETPDTPYVSMQMVCLPDSIFQIRWIFSRPARGDSDPLFRPQGTIQDASKTPPEFFEEFLGCLGTIKQKFPRTSADLLQRIFSFHELKKDRILQWYLRLQVPDPQSLVAGSLKDTYHVIPIGDAARRLPFLRSHGARLAMDDALFLASWFKQRLDRSQNLHSMEQNFYNLAATRGRWLGAAVAAIEHLRDAHGQKRLDKAEMEAILGVSISDIVDASTTTSVERLYGTEAKNIIRSTKRGSKLPKTRKIPGLTVRHPRRWRFANETYETCTSGNRIVPVKEDASREVRADVPLEHYNVAEDNSNDYGRAAG</sequence>
<comment type="caution">
    <text evidence="8">The sequence shown here is derived from an EMBL/GenBank/DDBJ whole genome shotgun (WGS) entry which is preliminary data.</text>
</comment>
<evidence type="ECO:0000256" key="3">
    <source>
        <dbReference type="ARBA" id="ARBA00007992"/>
    </source>
</evidence>
<keyword evidence="4" id="KW-0285">Flavoprotein</keyword>
<dbReference type="PANTHER" id="PTHR47178">
    <property type="entry name" value="MONOOXYGENASE, FAD-BINDING"/>
    <property type="match status" value="1"/>
</dbReference>
<dbReference type="EMBL" id="JAVRRJ010000003">
    <property type="protein sequence ID" value="KAK5086618.1"/>
    <property type="molecule type" value="Genomic_DNA"/>
</dbReference>
<evidence type="ECO:0000256" key="2">
    <source>
        <dbReference type="ARBA" id="ARBA00005179"/>
    </source>
</evidence>
<keyword evidence="6" id="KW-0560">Oxidoreductase</keyword>
<evidence type="ECO:0000256" key="6">
    <source>
        <dbReference type="ARBA" id="ARBA00023002"/>
    </source>
</evidence>